<dbReference type="Proteomes" id="UP000792457">
    <property type="component" value="Unassembled WGS sequence"/>
</dbReference>
<evidence type="ECO:0000313" key="1">
    <source>
        <dbReference type="EMBL" id="KAG8228165.1"/>
    </source>
</evidence>
<protein>
    <submittedName>
        <fullName evidence="1">Uncharacterized protein</fullName>
    </submittedName>
</protein>
<dbReference type="AlphaFoldDB" id="A0A8K0K6J7"/>
<gene>
    <name evidence="1" type="ORF">J437_LFUL010541</name>
</gene>
<sequence length="150" mass="17422">MEYRYCRTQRIFPTVQESLESRSLNTNDLPPPPIRNALSTEVGTTPKQDREYVTVLFFWFLYEVVVSSLAFPGKVKEDRHVPKVRYGYIGFVDIIPVNDPYAENEVDAVRENGQIFTESRVWPSAVGDVAIEDLHREKRELIKDEMLQGR</sequence>
<evidence type="ECO:0000313" key="2">
    <source>
        <dbReference type="Proteomes" id="UP000792457"/>
    </source>
</evidence>
<name>A0A8K0K6J7_LADFU</name>
<reference evidence="1" key="2">
    <citation type="submission" date="2017-10" db="EMBL/GenBank/DDBJ databases">
        <title>Ladona fulva Genome sequencing and assembly.</title>
        <authorList>
            <person name="Murali S."/>
            <person name="Richards S."/>
            <person name="Bandaranaike D."/>
            <person name="Bellair M."/>
            <person name="Blankenburg K."/>
            <person name="Chao H."/>
            <person name="Dinh H."/>
            <person name="Doddapaneni H."/>
            <person name="Dugan-Rocha S."/>
            <person name="Elkadiri S."/>
            <person name="Gnanaolivu R."/>
            <person name="Hernandez B."/>
            <person name="Skinner E."/>
            <person name="Javaid M."/>
            <person name="Lee S."/>
            <person name="Li M."/>
            <person name="Ming W."/>
            <person name="Munidasa M."/>
            <person name="Muniz J."/>
            <person name="Nguyen L."/>
            <person name="Hughes D."/>
            <person name="Osuji N."/>
            <person name="Pu L.-L."/>
            <person name="Puazo M."/>
            <person name="Qu C."/>
            <person name="Quiroz J."/>
            <person name="Raj R."/>
            <person name="Weissenberger G."/>
            <person name="Xin Y."/>
            <person name="Zou X."/>
            <person name="Han Y."/>
            <person name="Worley K."/>
            <person name="Muzny D."/>
            <person name="Gibbs R."/>
        </authorList>
    </citation>
    <scope>NUCLEOTIDE SEQUENCE</scope>
    <source>
        <strain evidence="1">Sampled in the wild</strain>
    </source>
</reference>
<proteinExistence type="predicted"/>
<accession>A0A8K0K6J7</accession>
<reference evidence="1" key="1">
    <citation type="submission" date="2013-04" db="EMBL/GenBank/DDBJ databases">
        <authorList>
            <person name="Qu J."/>
            <person name="Murali S.C."/>
            <person name="Bandaranaike D."/>
            <person name="Bellair M."/>
            <person name="Blankenburg K."/>
            <person name="Chao H."/>
            <person name="Dinh H."/>
            <person name="Doddapaneni H."/>
            <person name="Downs B."/>
            <person name="Dugan-Rocha S."/>
            <person name="Elkadiri S."/>
            <person name="Gnanaolivu R.D."/>
            <person name="Hernandez B."/>
            <person name="Javaid M."/>
            <person name="Jayaseelan J.C."/>
            <person name="Lee S."/>
            <person name="Li M."/>
            <person name="Ming W."/>
            <person name="Munidasa M."/>
            <person name="Muniz J."/>
            <person name="Nguyen L."/>
            <person name="Ongeri F."/>
            <person name="Osuji N."/>
            <person name="Pu L.-L."/>
            <person name="Puazo M."/>
            <person name="Qu C."/>
            <person name="Quiroz J."/>
            <person name="Raj R."/>
            <person name="Weissenberger G."/>
            <person name="Xin Y."/>
            <person name="Zou X."/>
            <person name="Han Y."/>
            <person name="Richards S."/>
            <person name="Worley K."/>
            <person name="Muzny D."/>
            <person name="Gibbs R."/>
        </authorList>
    </citation>
    <scope>NUCLEOTIDE SEQUENCE</scope>
    <source>
        <strain evidence="1">Sampled in the wild</strain>
    </source>
</reference>
<organism evidence="1 2">
    <name type="scientific">Ladona fulva</name>
    <name type="common">Scarce chaser dragonfly</name>
    <name type="synonym">Libellula fulva</name>
    <dbReference type="NCBI Taxonomy" id="123851"/>
    <lineage>
        <taxon>Eukaryota</taxon>
        <taxon>Metazoa</taxon>
        <taxon>Ecdysozoa</taxon>
        <taxon>Arthropoda</taxon>
        <taxon>Hexapoda</taxon>
        <taxon>Insecta</taxon>
        <taxon>Pterygota</taxon>
        <taxon>Palaeoptera</taxon>
        <taxon>Odonata</taxon>
        <taxon>Epiprocta</taxon>
        <taxon>Anisoptera</taxon>
        <taxon>Libelluloidea</taxon>
        <taxon>Libellulidae</taxon>
        <taxon>Ladona</taxon>
    </lineage>
</organism>
<keyword evidence="2" id="KW-1185">Reference proteome</keyword>
<comment type="caution">
    <text evidence="1">The sequence shown here is derived from an EMBL/GenBank/DDBJ whole genome shotgun (WGS) entry which is preliminary data.</text>
</comment>
<dbReference type="EMBL" id="KZ308361">
    <property type="protein sequence ID" value="KAG8228165.1"/>
    <property type="molecule type" value="Genomic_DNA"/>
</dbReference>